<gene>
    <name evidence="5" type="ORF">C8D99_101199</name>
</gene>
<keyword evidence="5" id="KW-0966">Cell projection</keyword>
<keyword evidence="3" id="KW-1133">Transmembrane helix</keyword>
<dbReference type="Proteomes" id="UP000295066">
    <property type="component" value="Unassembled WGS sequence"/>
</dbReference>
<dbReference type="EMBL" id="SORI01000001">
    <property type="protein sequence ID" value="TDY65052.1"/>
    <property type="molecule type" value="Genomic_DNA"/>
</dbReference>
<evidence type="ECO:0000313" key="6">
    <source>
        <dbReference type="Proteomes" id="UP000295066"/>
    </source>
</evidence>
<keyword evidence="1" id="KW-0175">Coiled coil</keyword>
<evidence type="ECO:0000313" key="5">
    <source>
        <dbReference type="EMBL" id="TDY65052.1"/>
    </source>
</evidence>
<keyword evidence="6" id="KW-1185">Reference proteome</keyword>
<name>A0A4R8MKV9_9BACT</name>
<dbReference type="RefSeq" id="WP_133955423.1">
    <property type="nucleotide sequence ID" value="NZ_SORI01000001.1"/>
</dbReference>
<accession>A0A4R8MKV9</accession>
<sequence>MADEPRNQTEDVLEESSPRPVRIKEKKKSRKGTLLFLFFVLAAGAAAGLHASGSWDARPVMYWSIPRIPWIGKDLATALGIPGEYSLTAGQRRTIELQRWNDRLNERERELEGRERRLAALSADLEKRSAVLEKVEAEQTAAQMKPPENLQEEKEYLDMLMKTYQEISPRRAALILEQLREDLAVKLLEAMPRDARASILGRMEAVRAARLTERLAAGGSR</sequence>
<keyword evidence="3" id="KW-0472">Membrane</keyword>
<evidence type="ECO:0000256" key="3">
    <source>
        <dbReference type="SAM" id="Phobius"/>
    </source>
</evidence>
<dbReference type="InterPro" id="IPR006668">
    <property type="entry name" value="Mg_transptr_MgtE_intracell_dom"/>
</dbReference>
<feature type="domain" description="Magnesium transporter MgtE intracellular" evidence="4">
    <location>
        <begin position="165"/>
        <end position="213"/>
    </location>
</feature>
<proteinExistence type="predicted"/>
<feature type="transmembrane region" description="Helical" evidence="3">
    <location>
        <begin position="32"/>
        <end position="51"/>
    </location>
</feature>
<feature type="coiled-coil region" evidence="1">
    <location>
        <begin position="97"/>
        <end position="138"/>
    </location>
</feature>
<keyword evidence="5" id="KW-0969">Cilium</keyword>
<evidence type="ECO:0000259" key="4">
    <source>
        <dbReference type="Pfam" id="PF03448"/>
    </source>
</evidence>
<comment type="caution">
    <text evidence="5">The sequence shown here is derived from an EMBL/GenBank/DDBJ whole genome shotgun (WGS) entry which is preliminary data.</text>
</comment>
<evidence type="ECO:0000256" key="2">
    <source>
        <dbReference type="SAM" id="MobiDB-lite"/>
    </source>
</evidence>
<dbReference type="Gene3D" id="1.10.220.30">
    <property type="match status" value="1"/>
</dbReference>
<feature type="region of interest" description="Disordered" evidence="2">
    <location>
        <begin position="1"/>
        <end position="25"/>
    </location>
</feature>
<dbReference type="SUPFAM" id="SSF158791">
    <property type="entry name" value="MgtE N-terminal domain-like"/>
    <property type="match status" value="1"/>
</dbReference>
<evidence type="ECO:0000256" key="1">
    <source>
        <dbReference type="SAM" id="Coils"/>
    </source>
</evidence>
<reference evidence="5 6" key="1">
    <citation type="submission" date="2019-03" db="EMBL/GenBank/DDBJ databases">
        <title>Genomic Encyclopedia of Type Strains, Phase IV (KMG-IV): sequencing the most valuable type-strain genomes for metagenomic binning, comparative biology and taxonomic classification.</title>
        <authorList>
            <person name="Goeker M."/>
        </authorList>
    </citation>
    <scope>NUCLEOTIDE SEQUENCE [LARGE SCALE GENOMIC DNA]</scope>
    <source>
        <strain evidence="5 6">DSM 25964</strain>
    </source>
</reference>
<keyword evidence="5" id="KW-0282">Flagellum</keyword>
<organism evidence="5 6">
    <name type="scientific">Aminivibrio pyruvatiphilus</name>
    <dbReference type="NCBI Taxonomy" id="1005740"/>
    <lineage>
        <taxon>Bacteria</taxon>
        <taxon>Thermotogati</taxon>
        <taxon>Synergistota</taxon>
        <taxon>Synergistia</taxon>
        <taxon>Synergistales</taxon>
        <taxon>Aminobacteriaceae</taxon>
        <taxon>Aminivibrio</taxon>
    </lineage>
</organism>
<dbReference type="OrthoDB" id="5581at2"/>
<keyword evidence="3" id="KW-0812">Transmembrane</keyword>
<protein>
    <submittedName>
        <fullName evidence="5">Flagellar motility protein MotE (MotC chaperone)</fullName>
    </submittedName>
</protein>
<dbReference type="Pfam" id="PF03448">
    <property type="entry name" value="MgtE_N"/>
    <property type="match status" value="1"/>
</dbReference>
<dbReference type="AlphaFoldDB" id="A0A4R8MKV9"/>